<evidence type="ECO:0000256" key="1">
    <source>
        <dbReference type="ARBA" id="ARBA00007884"/>
    </source>
</evidence>
<dbReference type="AlphaFoldDB" id="K8EBK5"/>
<evidence type="ECO:0000313" key="5">
    <source>
        <dbReference type="Proteomes" id="UP000198341"/>
    </source>
</evidence>
<dbReference type="eggNOG" id="KOG1203">
    <property type="taxonomic scope" value="Eukaryota"/>
</dbReference>
<name>K8EBK5_9CHLO</name>
<organism evidence="4 5">
    <name type="scientific">Bathycoccus prasinos</name>
    <dbReference type="NCBI Taxonomy" id="41875"/>
    <lineage>
        <taxon>Eukaryota</taxon>
        <taxon>Viridiplantae</taxon>
        <taxon>Chlorophyta</taxon>
        <taxon>Mamiellophyceae</taxon>
        <taxon>Mamiellales</taxon>
        <taxon>Bathycoccaceae</taxon>
        <taxon>Bathycoccus</taxon>
    </lineage>
</organism>
<dbReference type="InterPro" id="IPR039131">
    <property type="entry name" value="NDUFAF1"/>
</dbReference>
<dbReference type="Pfam" id="PF08547">
    <property type="entry name" value="CIA30"/>
    <property type="match status" value="1"/>
</dbReference>
<dbReference type="InterPro" id="IPR013857">
    <property type="entry name" value="NADH-UbQ_OxRdtase-assoc_prot30"/>
</dbReference>
<accession>K8EBK5</accession>
<gene>
    <name evidence="4" type="ORF">Bathy02g04400</name>
</gene>
<dbReference type="GO" id="GO:0051082">
    <property type="term" value="F:unfolded protein binding"/>
    <property type="evidence" value="ECO:0007669"/>
    <property type="project" value="TreeGrafter"/>
</dbReference>
<feature type="compositionally biased region" description="Polar residues" evidence="2">
    <location>
        <begin position="1"/>
        <end position="14"/>
    </location>
</feature>
<dbReference type="PANTHER" id="PTHR13194:SF19">
    <property type="entry name" value="NAD(P)-BINDING ROSSMANN-FOLD SUPERFAMILY PROTEIN"/>
    <property type="match status" value="1"/>
</dbReference>
<feature type="domain" description="NADH:ubiquinone oxidoreductase intermediate-associated protein 30" evidence="3">
    <location>
        <begin position="105"/>
        <end position="272"/>
    </location>
</feature>
<dbReference type="STRING" id="41875.K8EBK5"/>
<dbReference type="SUPFAM" id="SSF49785">
    <property type="entry name" value="Galactose-binding domain-like"/>
    <property type="match status" value="1"/>
</dbReference>
<keyword evidence="5" id="KW-1185">Reference proteome</keyword>
<reference evidence="4 5" key="1">
    <citation type="submission" date="2011-10" db="EMBL/GenBank/DDBJ databases">
        <authorList>
            <person name="Genoscope - CEA"/>
        </authorList>
    </citation>
    <scope>NUCLEOTIDE SEQUENCE [LARGE SCALE GENOMIC DNA]</scope>
    <source>
        <strain evidence="4 5">RCC 1105</strain>
    </source>
</reference>
<evidence type="ECO:0000256" key="2">
    <source>
        <dbReference type="SAM" id="MobiDB-lite"/>
    </source>
</evidence>
<comment type="similarity">
    <text evidence="1">Belongs to the CIA30 family.</text>
</comment>
<proteinExistence type="inferred from homology"/>
<dbReference type="OrthoDB" id="426386at2759"/>
<evidence type="ECO:0000313" key="4">
    <source>
        <dbReference type="EMBL" id="CCO15251.1"/>
    </source>
</evidence>
<feature type="compositionally biased region" description="Low complexity" evidence="2">
    <location>
        <begin position="15"/>
        <end position="28"/>
    </location>
</feature>
<dbReference type="PANTHER" id="PTHR13194">
    <property type="entry name" value="COMPLEX I INTERMEDIATE-ASSOCIATED PROTEIN 30"/>
    <property type="match status" value="1"/>
</dbReference>
<dbReference type="GO" id="GO:0010257">
    <property type="term" value="P:NADH dehydrogenase complex assembly"/>
    <property type="evidence" value="ECO:0007669"/>
    <property type="project" value="TreeGrafter"/>
</dbReference>
<dbReference type="RefSeq" id="XP_007515011.1">
    <property type="nucleotide sequence ID" value="XM_007514949.1"/>
</dbReference>
<dbReference type="KEGG" id="bpg:Bathy02g04400"/>
<feature type="region of interest" description="Disordered" evidence="2">
    <location>
        <begin position="1"/>
        <end position="35"/>
    </location>
</feature>
<dbReference type="EMBL" id="FO082277">
    <property type="protein sequence ID" value="CCO15251.1"/>
    <property type="molecule type" value="Genomic_DNA"/>
</dbReference>
<dbReference type="GeneID" id="19017553"/>
<evidence type="ECO:0000259" key="3">
    <source>
        <dbReference type="Pfam" id="PF08547"/>
    </source>
</evidence>
<dbReference type="Proteomes" id="UP000198341">
    <property type="component" value="Chromosome 2"/>
</dbReference>
<dbReference type="InterPro" id="IPR008979">
    <property type="entry name" value="Galactose-bd-like_sf"/>
</dbReference>
<protein>
    <recommendedName>
        <fullName evidence="3">NADH:ubiquinone oxidoreductase intermediate-associated protein 30 domain-containing protein</fullName>
    </recommendedName>
</protein>
<sequence>MSRAISTTSFASKPTSLRRTMSSSSSSRRAARGKHQIKAGIFEDVLDSLLPKPMSDARKQMEYFDGPGGMLAKINPLAKKPTMKAPEVMSTSSAQVLFDFASMSQQTFESEFGALNDNVMGGRSDATAILENGKFAVLKGMTEDQFGGFASMKSRDFDKAINLKEFDGISVRCKGDGQRYKLILYDTDDSFNVAFHQTFECPKGGGKFEDVKLYFKDFKPVQRGRLVKENESEYRLCDGSKVMAVQLMLSKFSYGMDDKNTNYKPGTFDIEVERMEAFKD</sequence>